<feature type="region of interest" description="Disordered" evidence="4">
    <location>
        <begin position="96"/>
        <end position="150"/>
    </location>
</feature>
<keyword evidence="3" id="KW-0811">Translocation</keyword>
<dbReference type="InterPro" id="IPR000185">
    <property type="entry name" value="SecA"/>
</dbReference>
<dbReference type="GO" id="GO:0017038">
    <property type="term" value="P:protein import"/>
    <property type="evidence" value="ECO:0007669"/>
    <property type="project" value="InterPro"/>
</dbReference>
<dbReference type="InterPro" id="IPR014001">
    <property type="entry name" value="Helicase_ATP-bd"/>
</dbReference>
<keyword evidence="1" id="KW-0963">Cytoplasm</keyword>
<dbReference type="GeneID" id="117366702"/>
<dbReference type="PANTHER" id="PTHR30612">
    <property type="entry name" value="SECA INNER MEMBRANE COMPONENT OF SEC PROTEIN SECRETION SYSTEM"/>
    <property type="match status" value="1"/>
</dbReference>
<dbReference type="PROSITE" id="PS51196">
    <property type="entry name" value="SECA_MOTOR_DEAD"/>
    <property type="match status" value="1"/>
</dbReference>
<evidence type="ECO:0000259" key="5">
    <source>
        <dbReference type="PROSITE" id="PS51192"/>
    </source>
</evidence>
<evidence type="ECO:0000256" key="4">
    <source>
        <dbReference type="SAM" id="MobiDB-lite"/>
    </source>
</evidence>
<dbReference type="Gene3D" id="3.90.1440.10">
    <property type="entry name" value="SecA, preprotein cross-linking domain"/>
    <property type="match status" value="1"/>
</dbReference>
<keyword evidence="2" id="KW-0813">Transport</keyword>
<evidence type="ECO:0000259" key="6">
    <source>
        <dbReference type="PROSITE" id="PS51194"/>
    </source>
</evidence>
<dbReference type="Pfam" id="PF07517">
    <property type="entry name" value="SecA_DEAD"/>
    <property type="match status" value="1"/>
</dbReference>
<dbReference type="SMART" id="SM00957">
    <property type="entry name" value="SecA_DEAD"/>
    <property type="match status" value="1"/>
</dbReference>
<dbReference type="InParanoid" id="A0A6P8SC11"/>
<protein>
    <submittedName>
        <fullName evidence="9">Uncharacterized protein LOC117366702</fullName>
    </submittedName>
</protein>
<proteinExistence type="predicted"/>
<feature type="domain" description="SecA family profile" evidence="7">
    <location>
        <begin position="432"/>
        <end position="1204"/>
    </location>
</feature>
<dbReference type="Proteomes" id="UP000515159">
    <property type="component" value="Chromosome 1"/>
</dbReference>
<evidence type="ECO:0000256" key="2">
    <source>
        <dbReference type="ARBA" id="ARBA00022927"/>
    </source>
</evidence>
<feature type="compositionally biased region" description="Polar residues" evidence="4">
    <location>
        <begin position="2117"/>
        <end position="2140"/>
    </location>
</feature>
<dbReference type="GO" id="GO:0006886">
    <property type="term" value="P:intracellular protein transport"/>
    <property type="evidence" value="ECO:0007669"/>
    <property type="project" value="InterPro"/>
</dbReference>
<dbReference type="InterPro" id="IPR027417">
    <property type="entry name" value="P-loop_NTPase"/>
</dbReference>
<dbReference type="PANTHER" id="PTHR30612:SF0">
    <property type="entry name" value="CHLOROPLAST PROTEIN-TRANSPORTING ATPASE"/>
    <property type="match status" value="1"/>
</dbReference>
<dbReference type="Gene3D" id="3.40.50.300">
    <property type="entry name" value="P-loop containing nucleotide triphosphate hydrolases"/>
    <property type="match status" value="2"/>
</dbReference>
<dbReference type="OrthoDB" id="27934at2759"/>
<keyword evidence="2" id="KW-0653">Protein transport</keyword>
<feature type="domain" description="Helicase ATP-binding" evidence="5">
    <location>
        <begin position="530"/>
        <end position="675"/>
    </location>
</feature>
<dbReference type="InterPro" id="IPR014018">
    <property type="entry name" value="SecA_motor_DEAD"/>
</dbReference>
<feature type="domain" description="Helicase C-terminal" evidence="6">
    <location>
        <begin position="1043"/>
        <end position="1221"/>
    </location>
</feature>
<reference evidence="9" key="1">
    <citation type="submission" date="2025-08" db="UniProtKB">
        <authorList>
            <consortium name="RefSeq"/>
        </authorList>
    </citation>
    <scope>IDENTIFICATION</scope>
</reference>
<dbReference type="KEGG" id="gsh:117366702"/>
<dbReference type="GO" id="GO:0016020">
    <property type="term" value="C:membrane"/>
    <property type="evidence" value="ECO:0007669"/>
    <property type="project" value="InterPro"/>
</dbReference>
<feature type="compositionally biased region" description="Basic and acidic residues" evidence="4">
    <location>
        <begin position="111"/>
        <end position="150"/>
    </location>
</feature>
<dbReference type="RefSeq" id="XP_033814323.1">
    <property type="nucleotide sequence ID" value="XM_033958432.1"/>
</dbReference>
<dbReference type="PROSITE" id="PS51194">
    <property type="entry name" value="HELICASE_CTER"/>
    <property type="match status" value="1"/>
</dbReference>
<evidence type="ECO:0000313" key="8">
    <source>
        <dbReference type="Proteomes" id="UP000515159"/>
    </source>
</evidence>
<keyword evidence="8" id="KW-1185">Reference proteome</keyword>
<evidence type="ECO:0000313" key="9">
    <source>
        <dbReference type="RefSeq" id="XP_033814323.1"/>
    </source>
</evidence>
<sequence>MGNYMRIRNETPYTFTYTYCYHVAPNTIQGGGVLGPGRTIENPQEALPTTVYVKYGRHNYTDCRYKSDMNEWYNGINKPTFFIRVIGADRSRLQLGSDRGGEFKTCPNYGKLDEEREREKEEQRQREAEEARRQQEEERRQQEEAKRMQEQLEKELKIRENMERENKALEQNLSKLSEQMKHRQSGEEEMLLYPPEDTAAADIVANEAKEVEEKFRVLLNENHIQEDSSMTLCNIRERIEALQYQRILQYFTEKNLFFWSFSSLNRTLANLNLSLREAFSLLQAVNHLGREELDIIQSLPSGTEIDDKSSCIIHIIHILYKTNKTLAWKLSRTIFSELSSISQEYLGQILFNGIWTPTQAVAFSLQASQVIESPGKVERILQKAQTYQIDANSSITALTEKDPLNYLQICVNKETDKNSQTILDEMRANKYPEKILAVLGSVLQRMEMKIPQYWSNIKQMELSDDLKREGIALTRSLDFTNPDHEILIQVLHGLSIAVQDATTIVKDTGEKIEGYFPRLSQLASLVVLLLSKTSENSGCLLEIATGEGKSSIVAMLALIHAIRGKKVDVITSNPVLARRDKEDWEKLFRMFGVSCNVIPPTGLEEMTDSQQREKAIKEAYKADILYSTVSNIAADILRQNFEKKTTRGDRPFDMTIVDEVDYMTLDSGVQVTYLSHAATGMRHLEPVLAAIWAKVCTCQKIEDAQTGKHFWTTGAQYFYKAAATAVMGSETSEHFNPQDILMPGLPLGFFTEEDIQKLASKVNKSTDEQSRADDSVIKEIMNKLEPSQQRDLLTLFQKVFEDNIWFECYKVQDGKAVICDANSTVAHDNKIQMLLLEHGLACTMVSEEDLITATVNEIESRLRFTDVYTPPNTNEKTDENFLIVPGHLKEYINKELKVFTGNSLKAIEMVKYREYMIESAIDPGKDKTVSESQEYDAIIPVDFTATGILEKNKRWGGGLQQFLEMKHQLAISPLTNVTNFMSNYCFFKGYTSIFGMSGTLGDEAETDFLRKHFKTSCFPIPTHRHTKRVELPVLQVEEGKDSWIKEICKQVRDRTSEKDWLKGQAVLVVCEDVRTADELQKKLLEYQAVPSSDKITMYTRSDKHNVEGKTFKPGDVIIATNLGGRGTDFKINKDVNESGGLFVILTHFPKNMRVEKQIFGRTSRKGNPGMVRMVLNYENLAPSYQDQPVEIMRQLRTDYEKRRIANLEDDELLEVNMREKLFTFFCSLLNKFDGNYSNLEKLDMFTCSDKALLRTVFGCFKNKMDFKPALNALKEAWALWLTIHEKDICDHGDIDQLMNDLSQVIKKKMNEVLEGSSKNLYDFTKLALDRMYLHTEDKGNDYGALEYWKKAESADQVFSAMAKYNRAYITVNLGREGYIQKAIDLLNATKKAIDIYISEQANTTVAGQLSCIAQFEPHYKAEPNFTKQMQCRMSLFKSWLDYIDKSTAKLSELQKKKEDAITKDVAVFTLTDGQDCITTTELNSLYDMGLSFVFEVEQKPKFCIDALICTILGALQILAGILVCALSFGTATQFGMGLISEGVSDMISGIVGMITGSFCWAEWAFSKGISICLSLLSAGFSVIKKAVTTVYKVTKSLVTGAKSFASVADDIIKSGKAIFTSVKSTVTSAVSSVSKQSLQQSIKSLATSSTVRNNFIQAAKYAGQEIVKEGVMTALEAGVEEALQATFQTMIESSLKQTISSALRENTTVKKYLTKFIVINSVPESVLKTGCKFTIISSQKRNLTFMVQSVCRSAVYDVTNDYDTFNTVMSELQTVKSVALTVMKEAKVKASVLKGVKIVAEIGKYSADVLKMVNAIPTKTIIDGRVVPYIVSQIDSSPSAAEFKEDARCDIPDVQAVRDELLDTACEELSEKFIELLSSRITRIMSKFIKKQFGEHVTNTVGNIVGSKKTAQFFADQSHGQEMKKIQLGGVNRPLTEPQQKKFDEYVKKLQDEKRPATEMDLNILTKSDHLQGKGIRVIMVDEKGKRLTTETYPGKDSSAGTITLQLTKEKEQPGRQKSLIEKVQAHIKGEETPYRGNFSLVKPDGTLVPMKNSATIYSALAVARGATSEADIQRQANELKSKVYQEISQNTTQYQTLIKKQMDYEEAYSTPGKYTMQGTALTTKPSQSQPAGGQTKSPP</sequence>
<evidence type="ECO:0000256" key="3">
    <source>
        <dbReference type="ARBA" id="ARBA00023010"/>
    </source>
</evidence>
<evidence type="ECO:0000256" key="1">
    <source>
        <dbReference type="ARBA" id="ARBA00022490"/>
    </source>
</evidence>
<gene>
    <name evidence="9" type="primary">LOC117366702</name>
</gene>
<dbReference type="SUPFAM" id="SSF52540">
    <property type="entry name" value="P-loop containing nucleoside triphosphate hydrolases"/>
    <property type="match status" value="2"/>
</dbReference>
<dbReference type="GO" id="GO:0005524">
    <property type="term" value="F:ATP binding"/>
    <property type="evidence" value="ECO:0007669"/>
    <property type="project" value="InterPro"/>
</dbReference>
<accession>A0A6P8SC11</accession>
<name>A0A6P8SC11_GEOSA</name>
<dbReference type="PROSITE" id="PS51192">
    <property type="entry name" value="HELICASE_ATP_BIND_1"/>
    <property type="match status" value="1"/>
</dbReference>
<feature type="region of interest" description="Disordered" evidence="4">
    <location>
        <begin position="2116"/>
        <end position="2140"/>
    </location>
</feature>
<dbReference type="InterPro" id="IPR011115">
    <property type="entry name" value="SecA_DEAD"/>
</dbReference>
<organism evidence="8 9">
    <name type="scientific">Geotrypetes seraphini</name>
    <name type="common">Gaboon caecilian</name>
    <name type="synonym">Caecilia seraphini</name>
    <dbReference type="NCBI Taxonomy" id="260995"/>
    <lineage>
        <taxon>Eukaryota</taxon>
        <taxon>Metazoa</taxon>
        <taxon>Chordata</taxon>
        <taxon>Craniata</taxon>
        <taxon>Vertebrata</taxon>
        <taxon>Euteleostomi</taxon>
        <taxon>Amphibia</taxon>
        <taxon>Gymnophiona</taxon>
        <taxon>Geotrypetes</taxon>
    </lineage>
</organism>
<dbReference type="GO" id="GO:0006605">
    <property type="term" value="P:protein targeting"/>
    <property type="evidence" value="ECO:0007669"/>
    <property type="project" value="InterPro"/>
</dbReference>
<dbReference type="InterPro" id="IPR001650">
    <property type="entry name" value="Helicase_C-like"/>
</dbReference>
<evidence type="ECO:0000259" key="7">
    <source>
        <dbReference type="PROSITE" id="PS51196"/>
    </source>
</evidence>